<dbReference type="AlphaFoldDB" id="A0A9X1HUV2"/>
<keyword evidence="5" id="KW-1185">Reference proteome</keyword>
<evidence type="ECO:0000256" key="1">
    <source>
        <dbReference type="PROSITE-ProRule" id="PRU00339"/>
    </source>
</evidence>
<evidence type="ECO:0000313" key="5">
    <source>
        <dbReference type="Proteomes" id="UP001139409"/>
    </source>
</evidence>
<dbReference type="Pfam" id="PF09976">
    <property type="entry name" value="TPR_21"/>
    <property type="match status" value="1"/>
</dbReference>
<dbReference type="RefSeq" id="WP_225698957.1">
    <property type="nucleotide sequence ID" value="NZ_JAIXNE010000005.1"/>
</dbReference>
<proteinExistence type="predicted"/>
<dbReference type="SMART" id="SM00028">
    <property type="entry name" value="TPR"/>
    <property type="match status" value="2"/>
</dbReference>
<dbReference type="Proteomes" id="UP001139409">
    <property type="component" value="Unassembled WGS sequence"/>
</dbReference>
<reference evidence="4" key="1">
    <citation type="submission" date="2021-09" db="EMBL/GenBank/DDBJ databases">
        <title>Fulvivirga sp. isolated from coastal sediment.</title>
        <authorList>
            <person name="Yu H."/>
        </authorList>
    </citation>
    <scope>NUCLEOTIDE SEQUENCE</scope>
    <source>
        <strain evidence="4">1062</strain>
    </source>
</reference>
<dbReference type="Gene3D" id="1.25.40.10">
    <property type="entry name" value="Tetratricopeptide repeat domain"/>
    <property type="match status" value="1"/>
</dbReference>
<evidence type="ECO:0000256" key="2">
    <source>
        <dbReference type="SAM" id="Phobius"/>
    </source>
</evidence>
<dbReference type="PROSITE" id="PS50293">
    <property type="entry name" value="TPR_REGION"/>
    <property type="match status" value="1"/>
</dbReference>
<keyword evidence="1" id="KW-0802">TPR repeat</keyword>
<keyword evidence="2" id="KW-0472">Membrane</keyword>
<keyword evidence="2" id="KW-1133">Transmembrane helix</keyword>
<name>A0A9X1HUV2_9BACT</name>
<organism evidence="4 5">
    <name type="scientific">Fulvivirga sedimenti</name>
    <dbReference type="NCBI Taxonomy" id="2879465"/>
    <lineage>
        <taxon>Bacteria</taxon>
        <taxon>Pseudomonadati</taxon>
        <taxon>Bacteroidota</taxon>
        <taxon>Cytophagia</taxon>
        <taxon>Cytophagales</taxon>
        <taxon>Fulvivirgaceae</taxon>
        <taxon>Fulvivirga</taxon>
    </lineage>
</organism>
<dbReference type="PROSITE" id="PS50005">
    <property type="entry name" value="TPR"/>
    <property type="match status" value="1"/>
</dbReference>
<evidence type="ECO:0000259" key="3">
    <source>
        <dbReference type="Pfam" id="PF09976"/>
    </source>
</evidence>
<feature type="domain" description="Ancillary SecYEG translocon subunit/Cell division coordinator CpoB TPR" evidence="3">
    <location>
        <begin position="42"/>
        <end position="217"/>
    </location>
</feature>
<gene>
    <name evidence="4" type="ORF">LDX50_24735</name>
</gene>
<accession>A0A9X1HUV2</accession>
<dbReference type="InterPro" id="IPR011990">
    <property type="entry name" value="TPR-like_helical_dom_sf"/>
</dbReference>
<sequence length="235" mass="26143">MAVKSKKKAESHTGTEYLENPELLRDQLTKTEQFLEDHRGVVIGVAALIAVVIAGFFGWKYYQDSRNEEAQNMMFQAIHYFESDSLDLALDGDGSNLGFSAIVQEYSGTEAANLANYYAGVSYLKKGQYKPAQLFLEDFSSSDLLVQSKAYSLLGDIQMEQGNFDEALTYYKRAANHQPTSEFSPVYWMQAAIAAEKAGNETEAAGAYEKIINDYPNSDQVNEAKKYLAKIQGVS</sequence>
<dbReference type="SUPFAM" id="SSF48452">
    <property type="entry name" value="TPR-like"/>
    <property type="match status" value="1"/>
</dbReference>
<dbReference type="InterPro" id="IPR019734">
    <property type="entry name" value="TPR_rpt"/>
</dbReference>
<feature type="repeat" description="TPR" evidence="1">
    <location>
        <begin position="148"/>
        <end position="181"/>
    </location>
</feature>
<protein>
    <submittedName>
        <fullName evidence="4">Tetratricopeptide repeat protein</fullName>
    </submittedName>
</protein>
<dbReference type="InterPro" id="IPR018704">
    <property type="entry name" value="SecYEG/CpoB_TPR"/>
</dbReference>
<feature type="transmembrane region" description="Helical" evidence="2">
    <location>
        <begin position="40"/>
        <end position="62"/>
    </location>
</feature>
<dbReference type="EMBL" id="JAIXNE010000005">
    <property type="protein sequence ID" value="MCA6078101.1"/>
    <property type="molecule type" value="Genomic_DNA"/>
</dbReference>
<keyword evidence="2" id="KW-0812">Transmembrane</keyword>
<comment type="caution">
    <text evidence="4">The sequence shown here is derived from an EMBL/GenBank/DDBJ whole genome shotgun (WGS) entry which is preliminary data.</text>
</comment>
<evidence type="ECO:0000313" key="4">
    <source>
        <dbReference type="EMBL" id="MCA6078101.1"/>
    </source>
</evidence>